<protein>
    <recommendedName>
        <fullName evidence="4">DUF1552 domain-containing protein</fullName>
    </recommendedName>
</protein>
<evidence type="ECO:0000313" key="2">
    <source>
        <dbReference type="EMBL" id="QDV35433.1"/>
    </source>
</evidence>
<evidence type="ECO:0008006" key="4">
    <source>
        <dbReference type="Google" id="ProtNLM"/>
    </source>
</evidence>
<reference evidence="2 3" key="1">
    <citation type="submission" date="2019-02" db="EMBL/GenBank/DDBJ databases">
        <title>Deep-cultivation of Planctomycetes and their phenomic and genomic characterization uncovers novel biology.</title>
        <authorList>
            <person name="Wiegand S."/>
            <person name="Jogler M."/>
            <person name="Boedeker C."/>
            <person name="Pinto D."/>
            <person name="Vollmers J."/>
            <person name="Rivas-Marin E."/>
            <person name="Kohn T."/>
            <person name="Peeters S.H."/>
            <person name="Heuer A."/>
            <person name="Rast P."/>
            <person name="Oberbeckmann S."/>
            <person name="Bunk B."/>
            <person name="Jeske O."/>
            <person name="Meyerdierks A."/>
            <person name="Storesund J.E."/>
            <person name="Kallscheuer N."/>
            <person name="Luecker S."/>
            <person name="Lage O.M."/>
            <person name="Pohl T."/>
            <person name="Merkel B.J."/>
            <person name="Hornburger P."/>
            <person name="Mueller R.-W."/>
            <person name="Bruemmer F."/>
            <person name="Labrenz M."/>
            <person name="Spormann A.M."/>
            <person name="Op den Camp H."/>
            <person name="Overmann J."/>
            <person name="Amann R."/>
            <person name="Jetten M.S.M."/>
            <person name="Mascher T."/>
            <person name="Medema M.H."/>
            <person name="Devos D.P."/>
            <person name="Kaster A.-K."/>
            <person name="Ovreas L."/>
            <person name="Rohde M."/>
            <person name="Galperin M.Y."/>
            <person name="Jogler C."/>
        </authorList>
    </citation>
    <scope>NUCLEOTIDE SEQUENCE [LARGE SCALE GENOMIC DNA]</scope>
    <source>
        <strain evidence="2 3">ElP</strain>
    </source>
</reference>
<dbReference type="Pfam" id="PF07586">
    <property type="entry name" value="HXXSHH"/>
    <property type="match status" value="1"/>
</dbReference>
<dbReference type="InterPro" id="IPR011447">
    <property type="entry name" value="DUF1552"/>
</dbReference>
<organism evidence="2 3">
    <name type="scientific">Tautonia plasticadhaerens</name>
    <dbReference type="NCBI Taxonomy" id="2527974"/>
    <lineage>
        <taxon>Bacteria</taxon>
        <taxon>Pseudomonadati</taxon>
        <taxon>Planctomycetota</taxon>
        <taxon>Planctomycetia</taxon>
        <taxon>Isosphaerales</taxon>
        <taxon>Isosphaeraceae</taxon>
        <taxon>Tautonia</taxon>
    </lineage>
</organism>
<feature type="compositionally biased region" description="Basic and acidic residues" evidence="1">
    <location>
        <begin position="259"/>
        <end position="269"/>
    </location>
</feature>
<proteinExistence type="predicted"/>
<accession>A0A518H3N9</accession>
<feature type="region of interest" description="Disordered" evidence="1">
    <location>
        <begin position="259"/>
        <end position="281"/>
    </location>
</feature>
<evidence type="ECO:0000256" key="1">
    <source>
        <dbReference type="SAM" id="MobiDB-lite"/>
    </source>
</evidence>
<name>A0A518H3N9_9BACT</name>
<dbReference type="PROSITE" id="PS51318">
    <property type="entry name" value="TAT"/>
    <property type="match status" value="1"/>
</dbReference>
<keyword evidence="3" id="KW-1185">Reference proteome</keyword>
<dbReference type="EMBL" id="CP036426">
    <property type="protein sequence ID" value="QDV35433.1"/>
    <property type="molecule type" value="Genomic_DNA"/>
</dbReference>
<gene>
    <name evidence="2" type="ORF">ElP_33360</name>
</gene>
<dbReference type="KEGG" id="tpla:ElP_33360"/>
<dbReference type="Proteomes" id="UP000317835">
    <property type="component" value="Chromosome"/>
</dbReference>
<sequence>MTDRTDRAGDRPMSRRGFLRSSGGLALTLPWLESLPVRAEDTGKRVVPTDDGSSPPVRFACVYFSNGVEPEHWWARGSGSGMEIGPGLEPMRPFREDLVFLRGLFNEQAVRHASAHLGRMPNLLSGAWVSTDQAEIRAGQSMDQVLSREIGRRTAVPSLVLGIEPTELRLEDGLSMIYGSSISWATDTKPATKEIYPARVFDLLVGDPEGRRLDRSILDQVLDDAKALRGRVGVDDRRKLDEYLESIRDVERRIDRASEDGRLEGRRPTLEAPNIPRPGDQLPQEVPDHMRMMMDLLVLAFQMDKTRIATCMLNNDLSQMNFGFLDGVRGSLHLDLTHNGREPELEAMYLKTNQFHVGQFAYLVDRLKGIPEGEGTLLDHSLLMCCSNLFDGDRHQADEMPILLAGRAGGTLRTGRVLDYLDRPDDDRRACRLYLSLMERIGVSLARFGDADGPLADL</sequence>
<dbReference type="AlphaFoldDB" id="A0A518H3N9"/>
<evidence type="ECO:0000313" key="3">
    <source>
        <dbReference type="Proteomes" id="UP000317835"/>
    </source>
</evidence>
<dbReference type="InterPro" id="IPR006311">
    <property type="entry name" value="TAT_signal"/>
</dbReference>